<keyword evidence="1" id="KW-0059">Arsenical resistance</keyword>
<proteinExistence type="predicted"/>
<dbReference type="PANTHER" id="PTHR43428">
    <property type="entry name" value="ARSENATE REDUCTASE"/>
    <property type="match status" value="1"/>
</dbReference>
<accession>A0ABY2DJP2</accession>
<dbReference type="CDD" id="cd16345">
    <property type="entry name" value="LMWP_ArsC"/>
    <property type="match status" value="1"/>
</dbReference>
<dbReference type="Pfam" id="PF01451">
    <property type="entry name" value="LMWPc"/>
    <property type="match status" value="1"/>
</dbReference>
<dbReference type="Pfam" id="PF21234">
    <property type="entry name" value="Phosphatase-like_N"/>
    <property type="match status" value="1"/>
</dbReference>
<evidence type="ECO:0000256" key="1">
    <source>
        <dbReference type="ARBA" id="ARBA00022849"/>
    </source>
</evidence>
<name>A0ABY2DJP2_9ACTN</name>
<dbReference type="InterPro" id="IPR023485">
    <property type="entry name" value="Ptyr_pPase"/>
</dbReference>
<dbReference type="Gene3D" id="1.10.8.1060">
    <property type="entry name" value="Corynebacterium glutamicum thioredoxin-dependent arsenate reductase, N-terminal domain"/>
    <property type="match status" value="1"/>
</dbReference>
<dbReference type="Gene3D" id="3.40.50.2300">
    <property type="match status" value="1"/>
</dbReference>
<gene>
    <name evidence="3" type="ORF">E1091_04920</name>
</gene>
<dbReference type="EMBL" id="SMKE01000106">
    <property type="protein sequence ID" value="TDC00430.1"/>
    <property type="molecule type" value="Genomic_DNA"/>
</dbReference>
<keyword evidence="4" id="KW-1185">Reference proteome</keyword>
<sequence>MPTLLTVDAVLERVAATLADKFSGNFNPETISRYVNESYVALYRTARLDQHLPALTERFATDRLTALAQAKGAIGKPVPEVLFLCVHNAGRSQMAAALMNHHAQGRVNVRSAGSAPGATVSATAAAVLAEIGINLDDAFPKPLTDDVLRAADVVVTMGCGDACPIISGKRYLDWTLADPASDDLDLARAVRDDIDTRVRALLADLTNHPTR</sequence>
<evidence type="ECO:0000313" key="4">
    <source>
        <dbReference type="Proteomes" id="UP000295626"/>
    </source>
</evidence>
<dbReference type="SMART" id="SM00226">
    <property type="entry name" value="LMWPc"/>
    <property type="match status" value="1"/>
</dbReference>
<dbReference type="InterPro" id="IPR048716">
    <property type="entry name" value="Phosphatase-like_N"/>
</dbReference>
<protein>
    <submittedName>
        <fullName evidence="3">Arsenate reductase ArsC</fullName>
    </submittedName>
</protein>
<comment type="caution">
    <text evidence="3">The sequence shown here is derived from an EMBL/GenBank/DDBJ whole genome shotgun (WGS) entry which is preliminary data.</text>
</comment>
<dbReference type="NCBIfam" id="NF046112">
    <property type="entry name" value="MSMEG_6209_Nter"/>
    <property type="match status" value="1"/>
</dbReference>
<reference evidence="3 4" key="1">
    <citation type="submission" date="2019-02" db="EMBL/GenBank/DDBJ databases">
        <title>Draft genome sequences of novel Actinobacteria.</title>
        <authorList>
            <person name="Sahin N."/>
            <person name="Ay H."/>
            <person name="Saygin H."/>
        </authorList>
    </citation>
    <scope>NUCLEOTIDE SEQUENCE [LARGE SCALE GENOMIC DNA]</scope>
    <source>
        <strain evidence="3 4">JCM 30529</strain>
    </source>
</reference>
<evidence type="ECO:0000259" key="2">
    <source>
        <dbReference type="SMART" id="SM00226"/>
    </source>
</evidence>
<dbReference type="PANTHER" id="PTHR43428:SF1">
    <property type="entry name" value="ARSENATE REDUCTASE"/>
    <property type="match status" value="1"/>
</dbReference>
<evidence type="ECO:0000313" key="3">
    <source>
        <dbReference type="EMBL" id="TDC00430.1"/>
    </source>
</evidence>
<dbReference type="InterPro" id="IPR036196">
    <property type="entry name" value="Ptyr_pPase_sf"/>
</dbReference>
<dbReference type="SUPFAM" id="SSF52788">
    <property type="entry name" value="Phosphotyrosine protein phosphatases I"/>
    <property type="match status" value="1"/>
</dbReference>
<organism evidence="3 4">
    <name type="scientific">Micromonospora fluostatini</name>
    <dbReference type="NCBI Taxonomy" id="1629071"/>
    <lineage>
        <taxon>Bacteria</taxon>
        <taxon>Bacillati</taxon>
        <taxon>Actinomycetota</taxon>
        <taxon>Actinomycetes</taxon>
        <taxon>Micromonosporales</taxon>
        <taxon>Micromonosporaceae</taxon>
        <taxon>Micromonospora</taxon>
    </lineage>
</organism>
<feature type="domain" description="Phosphotyrosine protein phosphatase I" evidence="2">
    <location>
        <begin position="79"/>
        <end position="204"/>
    </location>
</feature>
<dbReference type="Proteomes" id="UP000295626">
    <property type="component" value="Unassembled WGS sequence"/>
</dbReference>